<dbReference type="InterPro" id="IPR027039">
    <property type="entry name" value="Crtac1"/>
</dbReference>
<dbReference type="OrthoDB" id="1488345at2"/>
<dbReference type="SUPFAM" id="SSF69318">
    <property type="entry name" value="Integrin alpha N-terminal domain"/>
    <property type="match status" value="3"/>
</dbReference>
<sequence length="1176" mass="128266">MSMSIQCWCLCLLFLFFLCTCAPAPNPPLFERTSSEDTGLGFANNIAEDDTFNILDFEYVYNGGGVAVADFNGDDKPDLYFTGNTVPNALYINRGDLKFEDVTEQSNTGATERWCSGVVVGDVNADGRPDLYVSATVYSPGSRRKNMLFINEGNDANGIPQFSDQAAAYGIADTSNTTQAAFLDYDRDGDLDLYLVVNEMDNRLIPNRYLPKRRDGKGRRNDILYRNDGDQGEGHPVFTNVTLAAGINMDGYGLGLNICDINHDGWPDIYVTNDYVTNDLLWINNQDGTFTDRADDYFKHSAYSAMGNDVSDLNNDGLEDVIALDMFPETNARRKSMMPPNNYHAYLNNDRYGYQYQYTRNVLQLARGQRPGNGSEPIFAEIGGLAGIAATDWSWSPLAADFDHDGDRDLLISNGFPKDVTDGDFMDYNIAVGNIASRKMLLPKIPSVKVANYAYANDGGDVPTFQKVTEEWGLNEPSYSNGAAYADLDGDGDLDYVVNNINDKCFLYRNTLMDGEAKKGNYLTVRLRQKDGNTAAVGARVDLLDKQGRLLSTVFQSPVRGYLSSVSQDLHFGLDTLTAANLTVTWPNGQQSRHEVGSVNQLMTIDGPAGDRPRNAEVAGMTTSPYLQEAPGLVTAFGPHKDSLFIDFNVQPLLPHKLSEYGPGLAVADVNGDGRDDLYRSGSHFYSGELLIQQADGSFVADPMAIQLSKGPEELGSLFFDADGDGDADLYLASGGSELSLTNDDYLDRLLINDGTGKFSHAASALPAVKNSSSCVRAADVDHDGDLDLFIGGRLIPARYPEPADSYLLLNDGSGKFTAADSGLFQKLGLVTDALFTDYDNDGWVDLLVAGQGMPLRLFRNTEGSYADATPAVFEEHNGWWNGLTGADFDQDGDIDYVASNFGGNHLYHQNGEDYVALYGADFDRNGGFDLLLGDRALGPDGKLEEFPHFQRKDTEKQLSVVKGRYPYHADFGKVTMEQFLTDFPAKDLISLKSNYLRSAWVENLGDGNFAFHQLPAAAQLAPLFAVTTVDLNHDGYEDLVAVGNDFGAETGGGRIDALNGIALLFDPATKSFRSLSMQESGLFVPGNGRSLVSLRGADGQVLVAAENQGPTRAYELPTAGGRWYQPAAKTARLSLTYKDGHTSVKECYYGSGFLSQGGRGVWLPDSVTEVEEVGF</sequence>
<dbReference type="EMBL" id="VOXD01000010">
    <property type="protein sequence ID" value="TXF89900.1"/>
    <property type="molecule type" value="Genomic_DNA"/>
</dbReference>
<dbReference type="InterPro" id="IPR013517">
    <property type="entry name" value="FG-GAP"/>
</dbReference>
<dbReference type="Proteomes" id="UP000321907">
    <property type="component" value="Unassembled WGS sequence"/>
</dbReference>
<feature type="chain" id="PRO_5022768947" evidence="2">
    <location>
        <begin position="25"/>
        <end position="1176"/>
    </location>
</feature>
<dbReference type="PANTHER" id="PTHR16026">
    <property type="entry name" value="CARTILAGE ACIDIC PROTEIN 1"/>
    <property type="match status" value="1"/>
</dbReference>
<feature type="domain" description="ASPIC/UnbV" evidence="3">
    <location>
        <begin position="536"/>
        <end position="603"/>
    </location>
</feature>
<organism evidence="4 5">
    <name type="scientific">Neolewinella aurantiaca</name>
    <dbReference type="NCBI Taxonomy" id="2602767"/>
    <lineage>
        <taxon>Bacteria</taxon>
        <taxon>Pseudomonadati</taxon>
        <taxon>Bacteroidota</taxon>
        <taxon>Saprospiria</taxon>
        <taxon>Saprospirales</taxon>
        <taxon>Lewinellaceae</taxon>
        <taxon>Neolewinella</taxon>
    </lineage>
</organism>
<reference evidence="4 5" key="1">
    <citation type="submission" date="2019-08" db="EMBL/GenBank/DDBJ databases">
        <title>Lewinella sp. strain SSH13 Genome sequencing and assembly.</title>
        <authorList>
            <person name="Kim I."/>
        </authorList>
    </citation>
    <scope>NUCLEOTIDE SEQUENCE [LARGE SCALE GENOMIC DNA]</scope>
    <source>
        <strain evidence="4 5">SSH13</strain>
    </source>
</reference>
<dbReference type="RefSeq" id="WP_147930220.1">
    <property type="nucleotide sequence ID" value="NZ_VOXD01000010.1"/>
</dbReference>
<proteinExistence type="predicted"/>
<evidence type="ECO:0000313" key="4">
    <source>
        <dbReference type="EMBL" id="TXF89900.1"/>
    </source>
</evidence>
<evidence type="ECO:0000313" key="5">
    <source>
        <dbReference type="Proteomes" id="UP000321907"/>
    </source>
</evidence>
<evidence type="ECO:0000256" key="2">
    <source>
        <dbReference type="SAM" id="SignalP"/>
    </source>
</evidence>
<keyword evidence="5" id="KW-1185">Reference proteome</keyword>
<comment type="caution">
    <text evidence="4">The sequence shown here is derived from an EMBL/GenBank/DDBJ whole genome shotgun (WGS) entry which is preliminary data.</text>
</comment>
<accession>A0A5C7FXZ9</accession>
<feature type="signal peptide" evidence="2">
    <location>
        <begin position="1"/>
        <end position="24"/>
    </location>
</feature>
<protein>
    <submittedName>
        <fullName evidence="4">RNA-binding protein</fullName>
    </submittedName>
</protein>
<dbReference type="AlphaFoldDB" id="A0A5C7FXZ9"/>
<evidence type="ECO:0000256" key="1">
    <source>
        <dbReference type="ARBA" id="ARBA00022729"/>
    </source>
</evidence>
<dbReference type="PANTHER" id="PTHR16026:SF0">
    <property type="entry name" value="CARTILAGE ACIDIC PROTEIN 1"/>
    <property type="match status" value="1"/>
</dbReference>
<dbReference type="Gene3D" id="2.130.10.130">
    <property type="entry name" value="Integrin alpha, N-terminal"/>
    <property type="match status" value="3"/>
</dbReference>
<evidence type="ECO:0000259" key="3">
    <source>
        <dbReference type="Pfam" id="PF07593"/>
    </source>
</evidence>
<keyword evidence="1 2" id="KW-0732">Signal</keyword>
<gene>
    <name evidence="4" type="ORF">FUA23_08040</name>
</gene>
<dbReference type="Pfam" id="PF13517">
    <property type="entry name" value="FG-GAP_3"/>
    <property type="match status" value="4"/>
</dbReference>
<dbReference type="InterPro" id="IPR028994">
    <property type="entry name" value="Integrin_alpha_N"/>
</dbReference>
<dbReference type="Pfam" id="PF07593">
    <property type="entry name" value="UnbV_ASPIC"/>
    <property type="match status" value="1"/>
</dbReference>
<dbReference type="InterPro" id="IPR011519">
    <property type="entry name" value="UnbV_ASPIC"/>
</dbReference>
<name>A0A5C7FXZ9_9BACT</name>